<name>A0A2P1PQY3_9GAMM</name>
<reference evidence="2 3" key="2">
    <citation type="submission" date="2018-03" db="EMBL/GenBank/DDBJ databases">
        <authorList>
            <person name="Keele B.F."/>
        </authorList>
    </citation>
    <scope>NUCLEOTIDE SEQUENCE [LARGE SCALE GENOMIC DNA]</scope>
    <source>
        <strain evidence="2 3">D13</strain>
    </source>
</reference>
<keyword evidence="1" id="KW-0812">Transmembrane</keyword>
<keyword evidence="1" id="KW-0472">Membrane</keyword>
<dbReference type="AlphaFoldDB" id="A0A2P1PQY3"/>
<feature type="transmembrane region" description="Helical" evidence="1">
    <location>
        <begin position="181"/>
        <end position="200"/>
    </location>
</feature>
<protein>
    <submittedName>
        <fullName evidence="2">Uncharacterized protein</fullName>
    </submittedName>
</protein>
<gene>
    <name evidence="2" type="ORF">C7S18_08495</name>
</gene>
<sequence length="296" mass="32841">MMFKTMFGEIEQRLPDYALCARALLKTVPLALSVQLLINLFDWSPTSRSRLILQGLILLLVLPFAFSPILVSVFAWITARRDALFYQILAAFVFAIIPLWLYATASRLIADLTGVDPAVFDSAPYLLGLFLAPSHVLLAWAAYYLEVAGMLAIMIPVAILMLLLVKPWHGKAMLWSQVWPIAFQLLWFAVAWLIWGWIATQSVTAAESSRQQIARSALRYFYTSPATECAMPARTQGRRVSDGLVLLVSVDDPSPTFWLDTCEPCLGPVLTPGAPRQCFAAPTVAPPDPISDQARE</sequence>
<dbReference type="Proteomes" id="UP000241074">
    <property type="component" value="Chromosome"/>
</dbReference>
<dbReference type="KEGG" id="xba:C7S18_08495"/>
<keyword evidence="3" id="KW-1185">Reference proteome</keyword>
<reference evidence="2 3" key="1">
    <citation type="submission" date="2018-03" db="EMBL/GenBank/DDBJ databases">
        <title>Ahniella affigens gen. nov., sp. nov., a gammaproteobacterium isolated from sandy soil near a stream.</title>
        <authorList>
            <person name="Ko Y."/>
            <person name="Kim J.-H."/>
        </authorList>
    </citation>
    <scope>NUCLEOTIDE SEQUENCE [LARGE SCALE GENOMIC DNA]</scope>
    <source>
        <strain evidence="2 3">D13</strain>
    </source>
</reference>
<evidence type="ECO:0000256" key="1">
    <source>
        <dbReference type="SAM" id="Phobius"/>
    </source>
</evidence>
<feature type="transmembrane region" description="Helical" evidence="1">
    <location>
        <begin position="150"/>
        <end position="169"/>
    </location>
</feature>
<keyword evidence="1" id="KW-1133">Transmembrane helix</keyword>
<dbReference type="RefSeq" id="WP_106891155.1">
    <property type="nucleotide sequence ID" value="NZ_CP027860.1"/>
</dbReference>
<evidence type="ECO:0000313" key="3">
    <source>
        <dbReference type="Proteomes" id="UP000241074"/>
    </source>
</evidence>
<dbReference type="EMBL" id="CP027860">
    <property type="protein sequence ID" value="AVP97231.1"/>
    <property type="molecule type" value="Genomic_DNA"/>
</dbReference>
<feature type="transmembrane region" description="Helical" evidence="1">
    <location>
        <begin position="123"/>
        <end position="143"/>
    </location>
</feature>
<feature type="transmembrane region" description="Helical" evidence="1">
    <location>
        <begin position="84"/>
        <end position="103"/>
    </location>
</feature>
<evidence type="ECO:0000313" key="2">
    <source>
        <dbReference type="EMBL" id="AVP97231.1"/>
    </source>
</evidence>
<proteinExistence type="predicted"/>
<accession>A0A2P1PQY3</accession>
<organism evidence="2 3">
    <name type="scientific">Ahniella affigens</name>
    <dbReference type="NCBI Taxonomy" id="2021234"/>
    <lineage>
        <taxon>Bacteria</taxon>
        <taxon>Pseudomonadati</taxon>
        <taxon>Pseudomonadota</taxon>
        <taxon>Gammaproteobacteria</taxon>
        <taxon>Lysobacterales</taxon>
        <taxon>Rhodanobacteraceae</taxon>
        <taxon>Ahniella</taxon>
    </lineage>
</organism>
<feature type="transmembrane region" description="Helical" evidence="1">
    <location>
        <begin position="53"/>
        <end position="77"/>
    </location>
</feature>